<keyword evidence="4" id="KW-0325">Glycoprotein</keyword>
<dbReference type="Pfam" id="PF01731">
    <property type="entry name" value="Arylesterase"/>
    <property type="match status" value="1"/>
</dbReference>
<keyword evidence="6" id="KW-1185">Reference proteome</keyword>
<proteinExistence type="inferred from homology"/>
<comment type="caution">
    <text evidence="5">The sequence shown here is derived from an EMBL/GenBank/DDBJ whole genome shotgun (WGS) entry which is preliminary data.</text>
</comment>
<dbReference type="PANTHER" id="PTHR11799:SF12">
    <property type="entry name" value="PARAOXONASE-RELATED"/>
    <property type="match status" value="1"/>
</dbReference>
<dbReference type="SUPFAM" id="SSF63829">
    <property type="entry name" value="Calcium-dependent phosphotriesterase"/>
    <property type="match status" value="1"/>
</dbReference>
<comment type="similarity">
    <text evidence="1">Belongs to the paraoxonase family.</text>
</comment>
<dbReference type="EMBL" id="JASNQZ010000006">
    <property type="protein sequence ID" value="KAL0956031.1"/>
    <property type="molecule type" value="Genomic_DNA"/>
</dbReference>
<dbReference type="InterPro" id="IPR011042">
    <property type="entry name" value="6-blade_b-propeller_TolB-like"/>
</dbReference>
<gene>
    <name evidence="5" type="ORF">HGRIS_002204</name>
</gene>
<evidence type="ECO:0008006" key="7">
    <source>
        <dbReference type="Google" id="ProtNLM"/>
    </source>
</evidence>
<dbReference type="Gene3D" id="2.120.10.30">
    <property type="entry name" value="TolB, C-terminal domain"/>
    <property type="match status" value="1"/>
</dbReference>
<sequence>MPRTSSVIAGVWVVVLAASYQIYFRPLLAKFGVGRVITPVGNTDCTTIPELKACEKIVLHQPTGVIYLACSTPESRTHWTPAVDRLNAAGMSTTDYVATFDPKTSKITKLSIAGYTSGRGLALHGMDVVPSASDANELFVYLVNHRRPLDASAVGADSVIEIFRTSIGSSTLTHVKTVEDPVIDTPNDVVGYSDGKSFHFTNDHGSKSGFLRTIELFDISRASVGYCHIDEGCKIAVANMHANNGIAKAPQNDTIYVANCNRGGVTILEKQLDNTLVRTDTIATDYPLDNLAVDENGALWAAGIPDALTTVFTHFQNPSIPAPSAGLRITLNFGPGSFYGEKYKVDKVFEDDGTLASGVTTVVYDSQRKRLFLNGLASPQLVICKA</sequence>
<dbReference type="InterPro" id="IPR002640">
    <property type="entry name" value="Arylesterase"/>
</dbReference>
<evidence type="ECO:0000256" key="3">
    <source>
        <dbReference type="ARBA" id="ARBA00023157"/>
    </source>
</evidence>
<dbReference type="Proteomes" id="UP001556367">
    <property type="component" value="Unassembled WGS sequence"/>
</dbReference>
<evidence type="ECO:0000256" key="4">
    <source>
        <dbReference type="ARBA" id="ARBA00023180"/>
    </source>
</evidence>
<keyword evidence="3" id="KW-1015">Disulfide bond</keyword>
<dbReference type="PANTHER" id="PTHR11799">
    <property type="entry name" value="PARAOXONASE"/>
    <property type="match status" value="1"/>
</dbReference>
<keyword evidence="2" id="KW-0378">Hydrolase</keyword>
<evidence type="ECO:0000313" key="5">
    <source>
        <dbReference type="EMBL" id="KAL0956031.1"/>
    </source>
</evidence>
<evidence type="ECO:0000256" key="1">
    <source>
        <dbReference type="ARBA" id="ARBA00008595"/>
    </source>
</evidence>
<reference evidence="6" key="1">
    <citation type="submission" date="2024-06" db="EMBL/GenBank/DDBJ databases">
        <title>Multi-omics analyses provide insights into the biosynthesis of the anticancer antibiotic pleurotin in Hohenbuehelia grisea.</title>
        <authorList>
            <person name="Weaver J.A."/>
            <person name="Alberti F."/>
        </authorList>
    </citation>
    <scope>NUCLEOTIDE SEQUENCE [LARGE SCALE GENOMIC DNA]</scope>
    <source>
        <strain evidence="6">T-177</strain>
    </source>
</reference>
<evidence type="ECO:0000313" key="6">
    <source>
        <dbReference type="Proteomes" id="UP001556367"/>
    </source>
</evidence>
<name>A0ABR3JKH1_9AGAR</name>
<organism evidence="5 6">
    <name type="scientific">Hohenbuehelia grisea</name>
    <dbReference type="NCBI Taxonomy" id="104357"/>
    <lineage>
        <taxon>Eukaryota</taxon>
        <taxon>Fungi</taxon>
        <taxon>Dikarya</taxon>
        <taxon>Basidiomycota</taxon>
        <taxon>Agaricomycotina</taxon>
        <taxon>Agaricomycetes</taxon>
        <taxon>Agaricomycetidae</taxon>
        <taxon>Agaricales</taxon>
        <taxon>Pleurotineae</taxon>
        <taxon>Pleurotaceae</taxon>
        <taxon>Hohenbuehelia</taxon>
    </lineage>
</organism>
<evidence type="ECO:0000256" key="2">
    <source>
        <dbReference type="ARBA" id="ARBA00022801"/>
    </source>
</evidence>
<accession>A0ABR3JKH1</accession>
<dbReference type="InterPro" id="IPR051288">
    <property type="entry name" value="Serum_paraoxonase/arylesterase"/>
</dbReference>
<protein>
    <recommendedName>
        <fullName evidence="7">Calcium-dependent phosphotriesterase</fullName>
    </recommendedName>
</protein>